<keyword evidence="3" id="KW-0238">DNA-binding</keyword>
<dbReference type="InterPro" id="IPR003657">
    <property type="entry name" value="WRKY_dom"/>
</dbReference>
<dbReference type="GO" id="GO:0005634">
    <property type="term" value="C:nucleus"/>
    <property type="evidence" value="ECO:0000318"/>
    <property type="project" value="GO_Central"/>
</dbReference>
<dbReference type="PROSITE" id="PS50811">
    <property type="entry name" value="WRKY"/>
    <property type="match status" value="1"/>
</dbReference>
<feature type="domain" description="WRKY" evidence="7">
    <location>
        <begin position="122"/>
        <end position="185"/>
    </location>
</feature>
<gene>
    <name evidence="8" type="ORF">RCOM_1058010</name>
</gene>
<dbReference type="KEGG" id="rcu:8274942"/>
<evidence type="ECO:0000256" key="3">
    <source>
        <dbReference type="ARBA" id="ARBA00023125"/>
    </source>
</evidence>
<keyword evidence="2" id="KW-0805">Transcription regulation</keyword>
<dbReference type="Pfam" id="PF03106">
    <property type="entry name" value="WRKY"/>
    <property type="match status" value="1"/>
</dbReference>
<dbReference type="PANTHER" id="PTHR31282">
    <property type="entry name" value="WRKY TRANSCRIPTION FACTOR 21-RELATED"/>
    <property type="match status" value="1"/>
</dbReference>
<evidence type="ECO:0000313" key="8">
    <source>
        <dbReference type="EMBL" id="EEF33686.1"/>
    </source>
</evidence>
<dbReference type="OrthoDB" id="2021064at2759"/>
<evidence type="ECO:0000256" key="5">
    <source>
        <dbReference type="ARBA" id="ARBA00023242"/>
    </source>
</evidence>
<evidence type="ECO:0000256" key="6">
    <source>
        <dbReference type="SAM" id="MobiDB-lite"/>
    </source>
</evidence>
<dbReference type="Proteomes" id="UP000008311">
    <property type="component" value="Unassembled WGS sequence"/>
</dbReference>
<sequence>MDPSSPENLPSTQRRAIGELIRGRELARQLKIVLNSRDDMEEHVPVDDLVMKILNSFTNSLSILNRFDSDIEFPPSTHVGSPCWDSGRKSEDSGESIRSTSTNKDRRGCYKRRKISNALIRETSDLIDDGHAWRKYGQKVILNTKFPRNYFRCTHKYDQGCQATKQVQKIEEDPPKYRTTYYGNHTCKNLLKASHHLILESPDDSSILLSFNTTNDSIITSKQDSPFLTSFSSSSSIKQEYKDELAHGNSDNDMINIIHNNSIMNNQSSSTDYLLAPDDLSALDHADVISGVNSSSCTTSTHSFDMDMIVSSVGHACFAADDDDVLPYAF</sequence>
<name>B9SRT4_RICCO</name>
<dbReference type="GO" id="GO:0006355">
    <property type="term" value="P:regulation of DNA-templated transcription"/>
    <property type="evidence" value="ECO:0000318"/>
    <property type="project" value="GO_Central"/>
</dbReference>
<dbReference type="InterPro" id="IPR036576">
    <property type="entry name" value="WRKY_dom_sf"/>
</dbReference>
<dbReference type="Gene3D" id="2.20.25.80">
    <property type="entry name" value="WRKY domain"/>
    <property type="match status" value="1"/>
</dbReference>
<dbReference type="EMBL" id="EQ974103">
    <property type="protein sequence ID" value="EEF33686.1"/>
    <property type="molecule type" value="Genomic_DNA"/>
</dbReference>
<reference evidence="9" key="1">
    <citation type="journal article" date="2010" name="Nat. Biotechnol.">
        <title>Draft genome sequence of the oilseed species Ricinus communis.</title>
        <authorList>
            <person name="Chan A.P."/>
            <person name="Crabtree J."/>
            <person name="Zhao Q."/>
            <person name="Lorenzi H."/>
            <person name="Orvis J."/>
            <person name="Puiu D."/>
            <person name="Melake-Berhan A."/>
            <person name="Jones K.M."/>
            <person name="Redman J."/>
            <person name="Chen G."/>
            <person name="Cahoon E.B."/>
            <person name="Gedil M."/>
            <person name="Stanke M."/>
            <person name="Haas B.J."/>
            <person name="Wortman J.R."/>
            <person name="Fraser-Liggett C.M."/>
            <person name="Ravel J."/>
            <person name="Rabinowicz P.D."/>
        </authorList>
    </citation>
    <scope>NUCLEOTIDE SEQUENCE [LARGE SCALE GENOMIC DNA]</scope>
    <source>
        <strain evidence="9">cv. Hale</strain>
    </source>
</reference>
<dbReference type="InterPro" id="IPR044810">
    <property type="entry name" value="WRKY_plant"/>
</dbReference>
<evidence type="ECO:0000259" key="7">
    <source>
        <dbReference type="PROSITE" id="PS50811"/>
    </source>
</evidence>
<evidence type="ECO:0000256" key="2">
    <source>
        <dbReference type="ARBA" id="ARBA00023015"/>
    </source>
</evidence>
<feature type="region of interest" description="Disordered" evidence="6">
    <location>
        <begin position="78"/>
        <end position="106"/>
    </location>
</feature>
<dbReference type="STRING" id="3988.B9SRT4"/>
<dbReference type="GO" id="GO:0000976">
    <property type="term" value="F:transcription cis-regulatory region binding"/>
    <property type="evidence" value="ECO:0000318"/>
    <property type="project" value="GO_Central"/>
</dbReference>
<dbReference type="OMA" id="IDDGHQW"/>
<dbReference type="InParanoid" id="B9SRT4"/>
<comment type="subcellular location">
    <subcellularLocation>
        <location evidence="1">Nucleus</location>
    </subcellularLocation>
</comment>
<accession>B9SRT4</accession>
<dbReference type="eggNOG" id="ENOG502RYCZ">
    <property type="taxonomic scope" value="Eukaryota"/>
</dbReference>
<protein>
    <submittedName>
        <fullName evidence="8">WRKY transcription factor, putative</fullName>
    </submittedName>
</protein>
<keyword evidence="9" id="KW-1185">Reference proteome</keyword>
<evidence type="ECO:0000256" key="4">
    <source>
        <dbReference type="ARBA" id="ARBA00023163"/>
    </source>
</evidence>
<organism evidence="8 9">
    <name type="scientific">Ricinus communis</name>
    <name type="common">Castor bean</name>
    <dbReference type="NCBI Taxonomy" id="3988"/>
    <lineage>
        <taxon>Eukaryota</taxon>
        <taxon>Viridiplantae</taxon>
        <taxon>Streptophyta</taxon>
        <taxon>Embryophyta</taxon>
        <taxon>Tracheophyta</taxon>
        <taxon>Spermatophyta</taxon>
        <taxon>Magnoliopsida</taxon>
        <taxon>eudicotyledons</taxon>
        <taxon>Gunneridae</taxon>
        <taxon>Pentapetalae</taxon>
        <taxon>rosids</taxon>
        <taxon>fabids</taxon>
        <taxon>Malpighiales</taxon>
        <taxon>Euphorbiaceae</taxon>
        <taxon>Acalyphoideae</taxon>
        <taxon>Acalypheae</taxon>
        <taxon>Ricinus</taxon>
    </lineage>
</organism>
<dbReference type="SMART" id="SM00774">
    <property type="entry name" value="WRKY"/>
    <property type="match status" value="1"/>
</dbReference>
<evidence type="ECO:0000313" key="9">
    <source>
        <dbReference type="Proteomes" id="UP000008311"/>
    </source>
</evidence>
<keyword evidence="5" id="KW-0539">Nucleus</keyword>
<dbReference type="AlphaFoldDB" id="B9SRT4"/>
<dbReference type="GO" id="GO:0003700">
    <property type="term" value="F:DNA-binding transcription factor activity"/>
    <property type="evidence" value="ECO:0000318"/>
    <property type="project" value="GO_Central"/>
</dbReference>
<proteinExistence type="predicted"/>
<keyword evidence="4" id="KW-0804">Transcription</keyword>
<evidence type="ECO:0000256" key="1">
    <source>
        <dbReference type="ARBA" id="ARBA00004123"/>
    </source>
</evidence>
<dbReference type="SUPFAM" id="SSF118290">
    <property type="entry name" value="WRKY DNA-binding domain"/>
    <property type="match status" value="1"/>
</dbReference>